<dbReference type="GO" id="GO:0003924">
    <property type="term" value="F:GTPase activity"/>
    <property type="evidence" value="ECO:0007669"/>
    <property type="project" value="UniProtKB-UniRule"/>
</dbReference>
<dbReference type="STRING" id="574566.I0YZ36"/>
<dbReference type="Gene3D" id="3.30.70.240">
    <property type="match status" value="1"/>
</dbReference>
<dbReference type="PROSITE" id="PS00301">
    <property type="entry name" value="G_TR_1"/>
    <property type="match status" value="1"/>
</dbReference>
<comment type="similarity">
    <text evidence="1">Belongs to the TRAFAC class translation factor GTPase superfamily. Classic translation factor GTPase family. LepA subfamily.</text>
</comment>
<comment type="subcellular location">
    <subcellularLocation>
        <location evidence="8">Mitochondrion inner membrane</location>
        <topology evidence="8">Peripheral membrane protein</topology>
        <orientation evidence="8">Matrix side</orientation>
    </subcellularLocation>
</comment>
<dbReference type="Pfam" id="PF14237">
    <property type="entry name" value="GYF_2"/>
    <property type="match status" value="1"/>
</dbReference>
<keyword evidence="7 8" id="KW-0472">Membrane</keyword>
<dbReference type="CDD" id="cd03709">
    <property type="entry name" value="lepA_C"/>
    <property type="match status" value="1"/>
</dbReference>
<dbReference type="EMBL" id="AGSI01000007">
    <property type="protein sequence ID" value="EIE23655.1"/>
    <property type="molecule type" value="Genomic_DNA"/>
</dbReference>
<dbReference type="eggNOG" id="KOG0462">
    <property type="taxonomic scope" value="Eukaryota"/>
</dbReference>
<reference evidence="11 12" key="1">
    <citation type="journal article" date="2012" name="Genome Biol.">
        <title>The genome of the polar eukaryotic microalga coccomyxa subellipsoidea reveals traits of cold adaptation.</title>
        <authorList>
            <person name="Blanc G."/>
            <person name="Agarkova I."/>
            <person name="Grimwood J."/>
            <person name="Kuo A."/>
            <person name="Brueggeman A."/>
            <person name="Dunigan D."/>
            <person name="Gurnon J."/>
            <person name="Ladunga I."/>
            <person name="Lindquist E."/>
            <person name="Lucas S."/>
            <person name="Pangilinan J."/>
            <person name="Proschold T."/>
            <person name="Salamov A."/>
            <person name="Schmutz J."/>
            <person name="Weeks D."/>
            <person name="Yamada T."/>
            <person name="Claverie J.M."/>
            <person name="Grigoriev I."/>
            <person name="Van Etten J."/>
            <person name="Lomsadze A."/>
            <person name="Borodovsky M."/>
        </authorList>
    </citation>
    <scope>NUCLEOTIDE SEQUENCE [LARGE SCALE GENOMIC DNA]</scope>
    <source>
        <strain evidence="11 12">C-169</strain>
    </source>
</reference>
<dbReference type="SUPFAM" id="SSF90002">
    <property type="entry name" value="Hypothetical protein YjiA, C-terminal domain"/>
    <property type="match status" value="1"/>
</dbReference>
<dbReference type="Pfam" id="PF00679">
    <property type="entry name" value="EFG_C"/>
    <property type="match status" value="1"/>
</dbReference>
<dbReference type="Gene3D" id="3.30.70.2570">
    <property type="entry name" value="Elongation factor 4, C-terminal domain"/>
    <property type="match status" value="1"/>
</dbReference>
<dbReference type="GO" id="GO:0097177">
    <property type="term" value="F:mitochondrial ribosome binding"/>
    <property type="evidence" value="ECO:0007669"/>
    <property type="project" value="TreeGrafter"/>
</dbReference>
<dbReference type="FunFam" id="3.40.50.300:FF:000078">
    <property type="entry name" value="Elongation factor 4"/>
    <property type="match status" value="1"/>
</dbReference>
<dbReference type="InterPro" id="IPR025640">
    <property type="entry name" value="GYF_2"/>
</dbReference>
<evidence type="ECO:0000256" key="4">
    <source>
        <dbReference type="ARBA" id="ARBA00022801"/>
    </source>
</evidence>
<dbReference type="FunFam" id="3.30.70.2570:FF:000001">
    <property type="entry name" value="Translation factor GUF1, mitochondrial"/>
    <property type="match status" value="1"/>
</dbReference>
<dbReference type="PANTHER" id="PTHR43512:SF7">
    <property type="entry name" value="TRANSLATION FACTOR GUF1, MITOCHONDRIAL"/>
    <property type="match status" value="1"/>
</dbReference>
<dbReference type="CDD" id="cd03112">
    <property type="entry name" value="CobW-like"/>
    <property type="match status" value="1"/>
</dbReference>
<evidence type="ECO:0000313" key="11">
    <source>
        <dbReference type="EMBL" id="EIE23655.1"/>
    </source>
</evidence>
<dbReference type="CDD" id="cd01890">
    <property type="entry name" value="LepA"/>
    <property type="match status" value="1"/>
</dbReference>
<dbReference type="SMART" id="SM00833">
    <property type="entry name" value="CobW_C"/>
    <property type="match status" value="1"/>
</dbReference>
<comment type="similarity">
    <text evidence="8">Belongs to the GTP-binding elongation factor family. LepA subfamily.</text>
</comment>
<dbReference type="InterPro" id="IPR000640">
    <property type="entry name" value="EFG_V-like"/>
</dbReference>
<keyword evidence="4 8" id="KW-0378">Hydrolase</keyword>
<dbReference type="RefSeq" id="XP_005648199.1">
    <property type="nucleotide sequence ID" value="XM_005648142.1"/>
</dbReference>
<evidence type="ECO:0000256" key="3">
    <source>
        <dbReference type="ARBA" id="ARBA00022792"/>
    </source>
</evidence>
<dbReference type="Gene3D" id="3.40.50.300">
    <property type="entry name" value="P-loop containing nucleotide triphosphate hydrolases"/>
    <property type="match status" value="2"/>
</dbReference>
<dbReference type="InterPro" id="IPR035654">
    <property type="entry name" value="LepA_IV"/>
</dbReference>
<dbReference type="InterPro" id="IPR005225">
    <property type="entry name" value="Small_GTP-bd"/>
</dbReference>
<comment type="catalytic activity">
    <reaction evidence="8">
        <text>GTP + H2O = GDP + phosphate + H(+)</text>
        <dbReference type="Rhea" id="RHEA:19669"/>
        <dbReference type="ChEBI" id="CHEBI:15377"/>
        <dbReference type="ChEBI" id="CHEBI:15378"/>
        <dbReference type="ChEBI" id="CHEBI:37565"/>
        <dbReference type="ChEBI" id="CHEBI:43474"/>
        <dbReference type="ChEBI" id="CHEBI:58189"/>
        <dbReference type="EC" id="3.6.5.n1"/>
    </reaction>
</comment>
<keyword evidence="3 8" id="KW-0999">Mitochondrion inner membrane</keyword>
<dbReference type="AlphaFoldDB" id="I0YZ36"/>
<dbReference type="SUPFAM" id="SSF52540">
    <property type="entry name" value="P-loop containing nucleoside triphosphate hydrolases"/>
    <property type="match status" value="2"/>
</dbReference>
<name>I0YZ36_COCSC</name>
<gene>
    <name evidence="11" type="ORF">COCSUDRAFT_47382</name>
</gene>
<dbReference type="GO" id="GO:0005759">
    <property type="term" value="C:mitochondrial matrix"/>
    <property type="evidence" value="ECO:0007669"/>
    <property type="project" value="UniProtKB-UniRule"/>
</dbReference>
<evidence type="ECO:0000256" key="1">
    <source>
        <dbReference type="ARBA" id="ARBA00005454"/>
    </source>
</evidence>
<dbReference type="InterPro" id="IPR031157">
    <property type="entry name" value="G_TR_CS"/>
</dbReference>
<sequence>MADQQPPDAGVGKKKRRVKKKTADIAADEAPTVQRPTKKPSLTFEDRQIFDYVREATSKNVWYYRDRLSVPRGPCNLPVLRECWVQGVIDEGTLVWGQGLADWLPVRNVRTLVPQIRTIEVLAKENEQENPGFVAGKFDVQQFPPERVRNFSIIAHVDHGKSTLADRLLELTGAIKKGGKEQYLDKLQVERERGITVKAQTATLVYRYKGMEYLLNLIDTPGHVDFSYEVSRSLAACQGALLLVDAAQGIQAQTLANFYLAFEQGLAIVPVLNKVDLPAAEPEKVAEQMHQVFDISPEDCLLTSAKTGLGLETILPAVIERISPPPGNTAGPLRMLLFDAFHDEYRGVICLVEIVDGHLRKGDKVVASSTGDTYDILEVGLLSPEPVSTGQLCTGQVGYVITGMKSTRSCRVGDTWHLLKQPVEMLPGFKPTKSMVFAGIYPISGAEFDALAAAMDRLVLNDASVTVRRENSAALGAGFRCGFLGLLHMEVFHQRLEQEHGANVITTSPTVPYSIEHTDGSREEIQNPSQFPLGKKLSGVWEPTVAATVVTPSEHVGSIMELFQDRRGEMTEHAVLSPARTLLRHAPCHLYTLPLAELGGNFYDSLKSITSGYASFDYEEGEMRKADLVRLDLLLNSEVVDALARIVHRDKAQRIGGKMCEAMKEKMGRQQFEIVVQAAANNKIVARETLKAFRKNVLAKCYGGDVSRKRKLLEKQKEGKKRMRRVGLDRPMKRIKMAEPKPIPVTMLSGFLGSGKTTLLRYLLENSTSKIGCIVNDVANVNIDAKLIRNDRTRGPNNGTKTTSDLADTVELANGCACCSIQDELFGSFEQLLALSDKKGTTYDRFVLENSGVAEPQNIRDQFTEAIAAGNPLMQRIYLDTLVTIVDTGTFIVDYSSRSPLAARPDLGEGGNLRPVVDLLVEQIECADFVLLNKIDTLKEGQLDSLVDIAKSLNPLSKVIACEQGRVDLDDVFGKEAKGIVAHLNTEGHHRGAVAAARALAADEEKHKHDGHDHAHDHKGAKEDGHDGHHHGHDHAHADGDKCEKEGCDHKDHDHSHNHDHSHSHKHDHDHGHKDRQETSAAKRYGIRSFVYSRRRPFHPQRLRDTVLRWMPVAQNAETGQAAPEVGDSPIKTVLRSKGFMWMSHNHMTAFYWSHAGQHFEIRDEGDWWAAVPESEWPTEEAQRNVVLSDFDKDSSYGDRRQEIVFIGAGMDEAAICKQLDGALLTDEEFERYATKWGVNAAAK</sequence>
<dbReference type="GO" id="GO:0006412">
    <property type="term" value="P:translation"/>
    <property type="evidence" value="ECO:0007669"/>
    <property type="project" value="UniProtKB-KW"/>
</dbReference>
<accession>I0YZ36</accession>
<evidence type="ECO:0000256" key="6">
    <source>
        <dbReference type="ARBA" id="ARBA00023134"/>
    </source>
</evidence>
<dbReference type="Pfam" id="PF07683">
    <property type="entry name" value="CobW_C"/>
    <property type="match status" value="1"/>
</dbReference>
<dbReference type="Pfam" id="PF02492">
    <property type="entry name" value="cobW"/>
    <property type="match status" value="1"/>
</dbReference>
<dbReference type="InterPro" id="IPR011629">
    <property type="entry name" value="CobW-like_C"/>
</dbReference>
<feature type="binding site" evidence="8">
    <location>
        <begin position="219"/>
        <end position="223"/>
    </location>
    <ligand>
        <name>GTP</name>
        <dbReference type="ChEBI" id="CHEBI:37565"/>
    </ligand>
</feature>
<dbReference type="InterPro" id="IPR003495">
    <property type="entry name" value="CobW/HypB/UreG_nucleotide-bd"/>
</dbReference>
<evidence type="ECO:0000256" key="2">
    <source>
        <dbReference type="ARBA" id="ARBA00022741"/>
    </source>
</evidence>
<dbReference type="InterPro" id="IPR027417">
    <property type="entry name" value="P-loop_NTPase"/>
</dbReference>
<feature type="binding site" evidence="8">
    <location>
        <begin position="155"/>
        <end position="162"/>
    </location>
    <ligand>
        <name>GTP</name>
        <dbReference type="ChEBI" id="CHEBI:37565"/>
    </ligand>
</feature>
<dbReference type="Gene3D" id="2.40.30.10">
    <property type="entry name" value="Translation factors"/>
    <property type="match status" value="1"/>
</dbReference>
<dbReference type="Gene3D" id="3.30.70.870">
    <property type="entry name" value="Elongation Factor G (Translational Gtpase), domain 3"/>
    <property type="match status" value="1"/>
</dbReference>
<dbReference type="OrthoDB" id="1074at2759"/>
<dbReference type="eggNOG" id="KOG2743">
    <property type="taxonomic scope" value="Eukaryota"/>
</dbReference>
<dbReference type="PANTHER" id="PTHR43512">
    <property type="entry name" value="TRANSLATION FACTOR GUF1-RELATED"/>
    <property type="match status" value="1"/>
</dbReference>
<feature type="binding site" evidence="8">
    <location>
        <begin position="273"/>
        <end position="276"/>
    </location>
    <ligand>
        <name>GTP</name>
        <dbReference type="ChEBI" id="CHEBI:37565"/>
    </ligand>
</feature>
<comment type="caution">
    <text evidence="11">The sequence shown here is derived from an EMBL/GenBank/DDBJ whole genome shotgun (WGS) entry which is preliminary data.</text>
</comment>
<dbReference type="GeneID" id="17041647"/>
<dbReference type="InterPro" id="IPR006297">
    <property type="entry name" value="EF-4"/>
</dbReference>
<dbReference type="InterPro" id="IPR013842">
    <property type="entry name" value="LepA_CTD"/>
</dbReference>
<keyword evidence="8" id="KW-0648">Protein biosynthesis</keyword>
<keyword evidence="12" id="KW-1185">Reference proteome</keyword>
<feature type="compositionally biased region" description="Basic and acidic residues" evidence="9">
    <location>
        <begin position="1001"/>
        <end position="1027"/>
    </location>
</feature>
<dbReference type="InterPro" id="IPR000795">
    <property type="entry name" value="T_Tr_GTP-bd_dom"/>
</dbReference>
<dbReference type="EC" id="3.6.5.n1" evidence="8"/>
<dbReference type="FunFam" id="3.30.70.240:FF:000007">
    <property type="entry name" value="Translation factor GUF1, mitochondrial"/>
    <property type="match status" value="1"/>
</dbReference>
<keyword evidence="5 8" id="KW-0496">Mitochondrion</keyword>
<dbReference type="FunFam" id="2.40.30.10:FF:000015">
    <property type="entry name" value="Translation factor GUF1, mitochondrial"/>
    <property type="match status" value="1"/>
</dbReference>
<feature type="compositionally biased region" description="Basic and acidic residues" evidence="9">
    <location>
        <begin position="1035"/>
        <end position="1078"/>
    </location>
</feature>
<dbReference type="NCBIfam" id="TIGR00231">
    <property type="entry name" value="small_GTP"/>
    <property type="match status" value="1"/>
</dbReference>
<dbReference type="InterPro" id="IPR035647">
    <property type="entry name" value="EFG_III/V"/>
</dbReference>
<evidence type="ECO:0000313" key="12">
    <source>
        <dbReference type="Proteomes" id="UP000007264"/>
    </source>
</evidence>
<dbReference type="KEGG" id="csl:COCSUDRAFT_47382"/>
<evidence type="ECO:0000256" key="8">
    <source>
        <dbReference type="HAMAP-Rule" id="MF_03137"/>
    </source>
</evidence>
<dbReference type="CDD" id="cd03699">
    <property type="entry name" value="EF4_II"/>
    <property type="match status" value="1"/>
</dbReference>
<keyword evidence="6 8" id="KW-0342">GTP-binding</keyword>
<evidence type="ECO:0000256" key="9">
    <source>
        <dbReference type="SAM" id="MobiDB-lite"/>
    </source>
</evidence>
<feature type="region of interest" description="Disordered" evidence="9">
    <location>
        <begin position="994"/>
        <end position="1083"/>
    </location>
</feature>
<dbReference type="GO" id="GO:0005525">
    <property type="term" value="F:GTP binding"/>
    <property type="evidence" value="ECO:0007669"/>
    <property type="project" value="UniProtKB-UniRule"/>
</dbReference>
<protein>
    <recommendedName>
        <fullName evidence="8">Translation factor GUF1 homolog, mitochondrial</fullName>
        <ecNumber evidence="8">3.6.5.n1</ecNumber>
    </recommendedName>
    <alternativeName>
        <fullName evidence="8">Elongation factor 4 homolog</fullName>
        <shortName evidence="8">EF-4</shortName>
    </alternativeName>
    <alternativeName>
        <fullName evidence="8">GTPase GUF1 homolog</fullName>
    </alternativeName>
    <alternativeName>
        <fullName evidence="8">Ribosomal back-translocase</fullName>
    </alternativeName>
</protein>
<keyword evidence="2 8" id="KW-0547">Nucleotide-binding</keyword>
<feature type="domain" description="Tr-type G" evidence="10">
    <location>
        <begin position="146"/>
        <end position="326"/>
    </location>
</feature>
<dbReference type="Pfam" id="PF00009">
    <property type="entry name" value="GTP_EFTU"/>
    <property type="match status" value="1"/>
</dbReference>
<evidence type="ECO:0000256" key="5">
    <source>
        <dbReference type="ARBA" id="ARBA00023128"/>
    </source>
</evidence>
<feature type="region of interest" description="Disordered" evidence="9">
    <location>
        <begin position="1"/>
        <end position="39"/>
    </location>
</feature>
<comment type="function">
    <text evidence="8">Promotes mitochondrial protein synthesis. May act as a fidelity factor of the translation reaction, by catalyzing a one-codon backward translocation of tRNAs on improperly translocated ribosomes. Binds to mitochondrial ribosomes in a GTP-dependent manner.</text>
</comment>
<dbReference type="CDD" id="cd16260">
    <property type="entry name" value="EF4_III"/>
    <property type="match status" value="1"/>
</dbReference>
<dbReference type="SUPFAM" id="SSF54980">
    <property type="entry name" value="EF-G C-terminal domain-like"/>
    <property type="match status" value="2"/>
</dbReference>
<proteinExistence type="inferred from homology"/>
<evidence type="ECO:0000256" key="7">
    <source>
        <dbReference type="ARBA" id="ARBA00023136"/>
    </source>
</evidence>
<dbReference type="PROSITE" id="PS51722">
    <property type="entry name" value="G_TR_2"/>
    <property type="match status" value="1"/>
</dbReference>
<dbReference type="NCBIfam" id="TIGR01393">
    <property type="entry name" value="lepA"/>
    <property type="match status" value="1"/>
</dbReference>
<dbReference type="GO" id="GO:0045727">
    <property type="term" value="P:positive regulation of translation"/>
    <property type="evidence" value="ECO:0007669"/>
    <property type="project" value="UniProtKB-UniRule"/>
</dbReference>
<dbReference type="InterPro" id="IPR038363">
    <property type="entry name" value="LepA_C_sf"/>
</dbReference>
<dbReference type="PRINTS" id="PR00315">
    <property type="entry name" value="ELONGATNFCT"/>
</dbReference>
<dbReference type="GO" id="GO:0005743">
    <property type="term" value="C:mitochondrial inner membrane"/>
    <property type="evidence" value="ECO:0007669"/>
    <property type="project" value="UniProtKB-SubCell"/>
</dbReference>
<dbReference type="HAMAP" id="MF_00071">
    <property type="entry name" value="LepA"/>
    <property type="match status" value="1"/>
</dbReference>
<dbReference type="Proteomes" id="UP000007264">
    <property type="component" value="Unassembled WGS sequence"/>
</dbReference>
<dbReference type="Pfam" id="PF06421">
    <property type="entry name" value="LepA_C"/>
    <property type="match status" value="1"/>
</dbReference>
<organism evidence="11 12">
    <name type="scientific">Coccomyxa subellipsoidea (strain C-169)</name>
    <name type="common">Green microalga</name>
    <dbReference type="NCBI Taxonomy" id="574566"/>
    <lineage>
        <taxon>Eukaryota</taxon>
        <taxon>Viridiplantae</taxon>
        <taxon>Chlorophyta</taxon>
        <taxon>core chlorophytes</taxon>
        <taxon>Trebouxiophyceae</taxon>
        <taxon>Trebouxiophyceae incertae sedis</taxon>
        <taxon>Coccomyxaceae</taxon>
        <taxon>Coccomyxa</taxon>
        <taxon>Coccomyxa subellipsoidea</taxon>
    </lineage>
</organism>
<evidence type="ECO:0000259" key="10">
    <source>
        <dbReference type="PROSITE" id="PS51722"/>
    </source>
</evidence>
<dbReference type="FunFam" id="3.30.70.870:FF:000004">
    <property type="entry name" value="Translation factor GUF1, mitochondrial"/>
    <property type="match status" value="1"/>
</dbReference>